<dbReference type="GO" id="GO:0004497">
    <property type="term" value="F:monooxygenase activity"/>
    <property type="evidence" value="ECO:0007669"/>
    <property type="project" value="UniProtKB-KW"/>
</dbReference>
<evidence type="ECO:0000256" key="10">
    <source>
        <dbReference type="RuleBase" id="RU000461"/>
    </source>
</evidence>
<dbReference type="PRINTS" id="PR00385">
    <property type="entry name" value="P450"/>
</dbReference>
<dbReference type="Gene3D" id="1.10.630.10">
    <property type="entry name" value="Cytochrome P450"/>
    <property type="match status" value="1"/>
</dbReference>
<gene>
    <name evidence="11" type="ORF">PNOK_0652900</name>
</gene>
<evidence type="ECO:0000313" key="11">
    <source>
        <dbReference type="EMBL" id="PAV18043.1"/>
    </source>
</evidence>
<keyword evidence="12" id="KW-1185">Reference proteome</keyword>
<evidence type="ECO:0000256" key="7">
    <source>
        <dbReference type="ARBA" id="ARBA00023004"/>
    </source>
</evidence>
<evidence type="ECO:0000256" key="1">
    <source>
        <dbReference type="ARBA" id="ARBA00001971"/>
    </source>
</evidence>
<dbReference type="GO" id="GO:0005506">
    <property type="term" value="F:iron ion binding"/>
    <property type="evidence" value="ECO:0007669"/>
    <property type="project" value="InterPro"/>
</dbReference>
<dbReference type="InParanoid" id="A0A286UEL5"/>
<evidence type="ECO:0000256" key="3">
    <source>
        <dbReference type="ARBA" id="ARBA00010617"/>
    </source>
</evidence>
<keyword evidence="6 10" id="KW-0560">Oxidoreductase</keyword>
<dbReference type="InterPro" id="IPR002403">
    <property type="entry name" value="Cyt_P450_E_grp-IV"/>
</dbReference>
<sequence length="528" mass="59504">MLSLIFQVSVLCVSLVPLLFLWRRYTSSVRRLNGPPSTSFWLGNLGEIYSRNGWKYHRDLVERYGGAVRINGLLGCHQVYVSDPKAMYHMLVKDASIYEETTWYTEGNMLVFGPGLLSTSGDHHRKQRRMLNPVFSIKNIRNLTPTFFSVVQKLKDAVAYQIKDESQEVDMLMWMSRAALEIVGTGGLGTSIDSLMPDPESATDYGKSIKNLIPCAFRLSMFRMIVPYLMKLGPPRFRRFLINISPSRDLRKVKDIVDIMANTSNGIYREKLDALRHGDKAVIEQVGEGKDVMSILLRANMSASVEDRLPEDELIAQMSTFMFAGHDTTSSAISRILHCLAENQEEQEKLRQDIIASGVVDGESVSYDELMAVPYLDAVCRETLRVHPPINFMARTARKDVILPLGTPCMSDDGEKEIDHLCIRKGQNLIVAFGAVNRLKSVWGPDSYDWRPSRWLEPLPKSVSEAHIAGVYSSLLTFSAGPRSCIGFKYAELEMKLILAVLLKNFQSRGSQTVIFKLYDSAIPGIRE</sequence>
<evidence type="ECO:0000256" key="6">
    <source>
        <dbReference type="ARBA" id="ARBA00023002"/>
    </source>
</evidence>
<dbReference type="PROSITE" id="PS00086">
    <property type="entry name" value="CYTOCHROME_P450"/>
    <property type="match status" value="1"/>
</dbReference>
<dbReference type="PANTHER" id="PTHR24305">
    <property type="entry name" value="CYTOCHROME P450"/>
    <property type="match status" value="1"/>
</dbReference>
<evidence type="ECO:0000256" key="9">
    <source>
        <dbReference type="PIRSR" id="PIRSR602403-1"/>
    </source>
</evidence>
<evidence type="ECO:0000256" key="8">
    <source>
        <dbReference type="ARBA" id="ARBA00023033"/>
    </source>
</evidence>
<name>A0A286UEL5_9AGAM</name>
<dbReference type="GO" id="GO:0020037">
    <property type="term" value="F:heme binding"/>
    <property type="evidence" value="ECO:0007669"/>
    <property type="project" value="InterPro"/>
</dbReference>
<comment type="cofactor">
    <cofactor evidence="1 9">
        <name>heme</name>
        <dbReference type="ChEBI" id="CHEBI:30413"/>
    </cofactor>
</comment>
<dbReference type="Pfam" id="PF00067">
    <property type="entry name" value="p450"/>
    <property type="match status" value="1"/>
</dbReference>
<proteinExistence type="inferred from homology"/>
<comment type="pathway">
    <text evidence="2">Secondary metabolite biosynthesis.</text>
</comment>
<dbReference type="InterPro" id="IPR017972">
    <property type="entry name" value="Cyt_P450_CS"/>
</dbReference>
<dbReference type="OrthoDB" id="1470350at2759"/>
<comment type="similarity">
    <text evidence="3 10">Belongs to the cytochrome P450 family.</text>
</comment>
<feature type="binding site" description="axial binding residue" evidence="9">
    <location>
        <position position="485"/>
    </location>
    <ligand>
        <name>heme</name>
        <dbReference type="ChEBI" id="CHEBI:30413"/>
    </ligand>
    <ligandPart>
        <name>Fe</name>
        <dbReference type="ChEBI" id="CHEBI:18248"/>
    </ligandPart>
</feature>
<dbReference type="InterPro" id="IPR050121">
    <property type="entry name" value="Cytochrome_P450_monoxygenase"/>
</dbReference>
<dbReference type="GO" id="GO:0016705">
    <property type="term" value="F:oxidoreductase activity, acting on paired donors, with incorporation or reduction of molecular oxygen"/>
    <property type="evidence" value="ECO:0007669"/>
    <property type="project" value="InterPro"/>
</dbReference>
<keyword evidence="7 9" id="KW-0408">Iron</keyword>
<dbReference type="PANTHER" id="PTHR24305:SF166">
    <property type="entry name" value="CYTOCHROME P450 12A4, MITOCHONDRIAL-RELATED"/>
    <property type="match status" value="1"/>
</dbReference>
<dbReference type="CDD" id="cd11069">
    <property type="entry name" value="CYP_FUM15-like"/>
    <property type="match status" value="1"/>
</dbReference>
<keyword evidence="8 10" id="KW-0503">Monooxygenase</keyword>
<reference evidence="11 12" key="1">
    <citation type="journal article" date="2017" name="Mol. Ecol.">
        <title>Comparative and population genomic landscape of Phellinus noxius: A hypervariable fungus causing root rot in trees.</title>
        <authorList>
            <person name="Chung C.L."/>
            <person name="Lee T.J."/>
            <person name="Akiba M."/>
            <person name="Lee H.H."/>
            <person name="Kuo T.H."/>
            <person name="Liu D."/>
            <person name="Ke H.M."/>
            <person name="Yokoi T."/>
            <person name="Roa M.B."/>
            <person name="Lu M.J."/>
            <person name="Chang Y.Y."/>
            <person name="Ann P.J."/>
            <person name="Tsai J.N."/>
            <person name="Chen C.Y."/>
            <person name="Tzean S.S."/>
            <person name="Ota Y."/>
            <person name="Hattori T."/>
            <person name="Sahashi N."/>
            <person name="Liou R.F."/>
            <person name="Kikuchi T."/>
            <person name="Tsai I.J."/>
        </authorList>
    </citation>
    <scope>NUCLEOTIDE SEQUENCE [LARGE SCALE GENOMIC DNA]</scope>
    <source>
        <strain evidence="11 12">FFPRI411160</strain>
    </source>
</reference>
<dbReference type="Proteomes" id="UP000217199">
    <property type="component" value="Unassembled WGS sequence"/>
</dbReference>
<comment type="caution">
    <text evidence="11">The sequence shown here is derived from an EMBL/GenBank/DDBJ whole genome shotgun (WGS) entry which is preliminary data.</text>
</comment>
<keyword evidence="4 9" id="KW-0349">Heme</keyword>
<dbReference type="InterPro" id="IPR036396">
    <property type="entry name" value="Cyt_P450_sf"/>
</dbReference>
<evidence type="ECO:0000256" key="4">
    <source>
        <dbReference type="ARBA" id="ARBA00022617"/>
    </source>
</evidence>
<accession>A0A286UEL5</accession>
<evidence type="ECO:0000256" key="2">
    <source>
        <dbReference type="ARBA" id="ARBA00005179"/>
    </source>
</evidence>
<keyword evidence="5 9" id="KW-0479">Metal-binding</keyword>
<dbReference type="AlphaFoldDB" id="A0A286UEL5"/>
<dbReference type="STRING" id="2282107.A0A286UEL5"/>
<dbReference type="SUPFAM" id="SSF48264">
    <property type="entry name" value="Cytochrome P450"/>
    <property type="match status" value="1"/>
</dbReference>
<evidence type="ECO:0000256" key="5">
    <source>
        <dbReference type="ARBA" id="ARBA00022723"/>
    </source>
</evidence>
<organism evidence="11 12">
    <name type="scientific">Pyrrhoderma noxium</name>
    <dbReference type="NCBI Taxonomy" id="2282107"/>
    <lineage>
        <taxon>Eukaryota</taxon>
        <taxon>Fungi</taxon>
        <taxon>Dikarya</taxon>
        <taxon>Basidiomycota</taxon>
        <taxon>Agaricomycotina</taxon>
        <taxon>Agaricomycetes</taxon>
        <taxon>Hymenochaetales</taxon>
        <taxon>Hymenochaetaceae</taxon>
        <taxon>Pyrrhoderma</taxon>
    </lineage>
</organism>
<dbReference type="InterPro" id="IPR001128">
    <property type="entry name" value="Cyt_P450"/>
</dbReference>
<protein>
    <submittedName>
        <fullName evidence="11">Cytochrome P450</fullName>
    </submittedName>
</protein>
<evidence type="ECO:0000313" key="12">
    <source>
        <dbReference type="Proteomes" id="UP000217199"/>
    </source>
</evidence>
<dbReference type="EMBL" id="NBII01000006">
    <property type="protein sequence ID" value="PAV18043.1"/>
    <property type="molecule type" value="Genomic_DNA"/>
</dbReference>
<dbReference type="PRINTS" id="PR00465">
    <property type="entry name" value="EP450IV"/>
</dbReference>